<organism evidence="2 3">
    <name type="scientific">[Clostridium] cellulosi</name>
    <dbReference type="NCBI Taxonomy" id="29343"/>
    <lineage>
        <taxon>Bacteria</taxon>
        <taxon>Bacillati</taxon>
        <taxon>Bacillota</taxon>
        <taxon>Clostridia</taxon>
        <taxon>Eubacteriales</taxon>
        <taxon>Oscillospiraceae</taxon>
        <taxon>Oscillospiraceae incertae sedis</taxon>
    </lineage>
</organism>
<proteinExistence type="predicted"/>
<gene>
    <name evidence="2" type="ORF">CCDG5_0169</name>
</gene>
<reference evidence="3" key="1">
    <citation type="submission" date="2014-07" db="EMBL/GenBank/DDBJ databases">
        <authorList>
            <person name="Wibberg D."/>
        </authorList>
    </citation>
    <scope>NUCLEOTIDE SEQUENCE [LARGE SCALE GENOMIC DNA]</scope>
    <source>
        <strain evidence="3">DG5</strain>
    </source>
</reference>
<evidence type="ECO:0000313" key="2">
    <source>
        <dbReference type="EMBL" id="CDZ23312.1"/>
    </source>
</evidence>
<dbReference type="Proteomes" id="UP000032431">
    <property type="component" value="Chromosome I"/>
</dbReference>
<dbReference type="GO" id="GO:0016747">
    <property type="term" value="F:acyltransferase activity, transferring groups other than amino-acyl groups"/>
    <property type="evidence" value="ECO:0007669"/>
    <property type="project" value="InterPro"/>
</dbReference>
<dbReference type="InterPro" id="IPR000182">
    <property type="entry name" value="GNAT_dom"/>
</dbReference>
<feature type="domain" description="N-acetyltransferase" evidence="1">
    <location>
        <begin position="3"/>
        <end position="159"/>
    </location>
</feature>
<dbReference type="STRING" id="29343.CCDG5_0169"/>
<accession>A0A078KLD6</accession>
<name>A0A078KLD6_9FIRM</name>
<dbReference type="Gene3D" id="3.40.630.30">
    <property type="match status" value="1"/>
</dbReference>
<sequence>MDINVRRMELADAPIVSDLWNKLAKDQLKRDKYYIEYNDCIQECDMSDYFRDCLKKDNCCILVILVDGRIVGFSETWLNKADFYFNITDYAYILHFYIEEDVRSHIVASRLFKETEKWALEHNSKFLGADVFAFNSKVQKLLEYENLSKYKIRYMKELKNGEI</sequence>
<evidence type="ECO:0000313" key="3">
    <source>
        <dbReference type="Proteomes" id="UP000032431"/>
    </source>
</evidence>
<protein>
    <recommendedName>
        <fullName evidence="1">N-acetyltransferase domain-containing protein</fullName>
    </recommendedName>
</protein>
<dbReference type="PROSITE" id="PS51186">
    <property type="entry name" value="GNAT"/>
    <property type="match status" value="1"/>
</dbReference>
<dbReference type="OrthoDB" id="1915079at2"/>
<evidence type="ECO:0000259" key="1">
    <source>
        <dbReference type="PROSITE" id="PS51186"/>
    </source>
</evidence>
<dbReference type="EMBL" id="LM995447">
    <property type="protein sequence ID" value="CDZ23312.1"/>
    <property type="molecule type" value="Genomic_DNA"/>
</dbReference>
<dbReference type="CDD" id="cd04301">
    <property type="entry name" value="NAT_SF"/>
    <property type="match status" value="1"/>
</dbReference>
<dbReference type="InterPro" id="IPR016181">
    <property type="entry name" value="Acyl_CoA_acyltransferase"/>
</dbReference>
<dbReference type="Pfam" id="PF00583">
    <property type="entry name" value="Acetyltransf_1"/>
    <property type="match status" value="1"/>
</dbReference>
<keyword evidence="3" id="KW-1185">Reference proteome</keyword>
<dbReference type="AlphaFoldDB" id="A0A078KLD6"/>
<dbReference type="PATRIC" id="fig|29343.3.peg.171"/>
<dbReference type="SUPFAM" id="SSF55729">
    <property type="entry name" value="Acyl-CoA N-acyltransferases (Nat)"/>
    <property type="match status" value="1"/>
</dbReference>
<dbReference type="HOGENOM" id="CLU_1657750_0_0_9"/>
<dbReference type="KEGG" id="ccel:CCDG5_0169"/>